<feature type="domain" description="Amino acid transporter transmembrane" evidence="12">
    <location>
        <begin position="64"/>
        <end position="476"/>
    </location>
</feature>
<keyword evidence="9" id="KW-0927">Auxin signaling pathway</keyword>
<accession>A0AAW1Y7X3</accession>
<dbReference type="AlphaFoldDB" id="A0AAW1Y7X3"/>
<organism evidence="13 14">
    <name type="scientific">Rubus argutus</name>
    <name type="common">Southern blackberry</name>
    <dbReference type="NCBI Taxonomy" id="59490"/>
    <lineage>
        <taxon>Eukaryota</taxon>
        <taxon>Viridiplantae</taxon>
        <taxon>Streptophyta</taxon>
        <taxon>Embryophyta</taxon>
        <taxon>Tracheophyta</taxon>
        <taxon>Spermatophyta</taxon>
        <taxon>Magnoliopsida</taxon>
        <taxon>eudicotyledons</taxon>
        <taxon>Gunneridae</taxon>
        <taxon>Pentapetalae</taxon>
        <taxon>rosids</taxon>
        <taxon>fabids</taxon>
        <taxon>Rosales</taxon>
        <taxon>Rosaceae</taxon>
        <taxon>Rosoideae</taxon>
        <taxon>Rosoideae incertae sedis</taxon>
        <taxon>Rubus</taxon>
    </lineage>
</organism>
<dbReference type="PANTHER" id="PTHR48017">
    <property type="entry name" value="OS05G0424000 PROTEIN-RELATED"/>
    <property type="match status" value="1"/>
</dbReference>
<evidence type="ECO:0000313" key="14">
    <source>
        <dbReference type="Proteomes" id="UP001457282"/>
    </source>
</evidence>
<evidence type="ECO:0000256" key="1">
    <source>
        <dbReference type="ARBA" id="ARBA00004127"/>
    </source>
</evidence>
<dbReference type="GO" id="GO:0015293">
    <property type="term" value="F:symporter activity"/>
    <property type="evidence" value="ECO:0007669"/>
    <property type="project" value="UniProtKB-KW"/>
</dbReference>
<evidence type="ECO:0000256" key="5">
    <source>
        <dbReference type="ARBA" id="ARBA00022847"/>
    </source>
</evidence>
<feature type="transmembrane region" description="Helical" evidence="11">
    <location>
        <begin position="217"/>
        <end position="238"/>
    </location>
</feature>
<evidence type="ECO:0000313" key="13">
    <source>
        <dbReference type="EMBL" id="KAK9944309.1"/>
    </source>
</evidence>
<dbReference type="GO" id="GO:0009734">
    <property type="term" value="P:auxin-activated signaling pathway"/>
    <property type="evidence" value="ECO:0007669"/>
    <property type="project" value="UniProtKB-KW"/>
</dbReference>
<comment type="caution">
    <text evidence="13">The sequence shown here is derived from an EMBL/GenBank/DDBJ whole genome shotgun (WGS) entry which is preliminary data.</text>
</comment>
<feature type="transmembrane region" description="Helical" evidence="11">
    <location>
        <begin position="399"/>
        <end position="419"/>
    </location>
</feature>
<protein>
    <recommendedName>
        <fullName evidence="12">Amino acid transporter transmembrane domain-containing protein</fullName>
    </recommendedName>
</protein>
<keyword evidence="6" id="KW-0029">Amino-acid transport</keyword>
<evidence type="ECO:0000256" key="10">
    <source>
        <dbReference type="ARBA" id="ARBA00045588"/>
    </source>
</evidence>
<evidence type="ECO:0000256" key="6">
    <source>
        <dbReference type="ARBA" id="ARBA00022970"/>
    </source>
</evidence>
<comment type="function">
    <text evidence="10">Carrier protein involved in proton-driven auxin influx. Mediates the formation of auxin gradient from developing leaves (site of auxin biosynthesis) to tips by contributing to the loading of auxin in vascular tissues and facilitating acropetal (base to tip) auxin transport within inner tissues of the root apex, and basipetal (tip to base) auxin transport within outer tissues of the root apex. May be involved in lateral roots and nodules formation.</text>
</comment>
<name>A0AAW1Y7X3_RUBAR</name>
<feature type="transmembrane region" description="Helical" evidence="11">
    <location>
        <begin position="307"/>
        <end position="327"/>
    </location>
</feature>
<keyword evidence="4 11" id="KW-0812">Transmembrane</keyword>
<evidence type="ECO:0000256" key="3">
    <source>
        <dbReference type="ARBA" id="ARBA00022448"/>
    </source>
</evidence>
<feature type="transmembrane region" description="Helical" evidence="11">
    <location>
        <begin position="353"/>
        <end position="378"/>
    </location>
</feature>
<dbReference type="GO" id="GO:0012505">
    <property type="term" value="C:endomembrane system"/>
    <property type="evidence" value="ECO:0007669"/>
    <property type="project" value="UniProtKB-SubCell"/>
</dbReference>
<keyword evidence="8 11" id="KW-0472">Membrane</keyword>
<gene>
    <name evidence="13" type="ORF">M0R45_009882</name>
</gene>
<keyword evidence="14" id="KW-1185">Reference proteome</keyword>
<dbReference type="InterPro" id="IPR013057">
    <property type="entry name" value="AA_transpt_TM"/>
</dbReference>
<sequence length="493" mass="54172">MGDQEDVETDAGKCFAQDYRGSQSAQVIPISMSPPVNDRTTSPTDWAGGELNPQDAWLPITESRKGSTYSATFHLLSSGIGIQALLLPVAFATLGWAWGIICLSLVYSWKLYTIWLLVRLHESESGFRYSRYIQLAITAFGPKLGKLLTMFPVMYLSGGMCVQLIILGGGTIKLLVRTVCKDGATCDPNSMNGILCFFVFVFMAIALAEYFPNLNSISGVSVIGTITAIVYCTMIWTLSICKGRPNVISYEPPATKSSMESFSCVLDSLGIIFLAFRGQNVILEIQGTLPSNPKYPSHKRMWSGVTMSYVVIAMCLFPLAIGGYWAYGNKVPFTNAAILKAVSQFHGQNTSEYVLGLLCILVLINCLTTFQIYVMVVFDNMEIKYTSRKKEPCPRWLRIVFRLFFGGLAFFVAVALPFLGSLSPLIGAVTSVPLTYAYPCFMWISMKKPKPKGVIWCTNMGLGCLGLVLSVLFVVAAAWNLADKGLVANFFKP</sequence>
<feature type="transmembrane region" description="Helical" evidence="11">
    <location>
        <begin position="85"/>
        <end position="109"/>
    </location>
</feature>
<reference evidence="13 14" key="1">
    <citation type="journal article" date="2023" name="G3 (Bethesda)">
        <title>A chromosome-length genome assembly and annotation of blackberry (Rubus argutus, cv. 'Hillquist').</title>
        <authorList>
            <person name="Bruna T."/>
            <person name="Aryal R."/>
            <person name="Dudchenko O."/>
            <person name="Sargent D.J."/>
            <person name="Mead D."/>
            <person name="Buti M."/>
            <person name="Cavallini A."/>
            <person name="Hytonen T."/>
            <person name="Andres J."/>
            <person name="Pham M."/>
            <person name="Weisz D."/>
            <person name="Mascagni F."/>
            <person name="Usai G."/>
            <person name="Natali L."/>
            <person name="Bassil N."/>
            <person name="Fernandez G.E."/>
            <person name="Lomsadze A."/>
            <person name="Armour M."/>
            <person name="Olukolu B."/>
            <person name="Poorten T."/>
            <person name="Britton C."/>
            <person name="Davik J."/>
            <person name="Ashrafi H."/>
            <person name="Aiden E.L."/>
            <person name="Borodovsky M."/>
            <person name="Worthington M."/>
        </authorList>
    </citation>
    <scope>NUCLEOTIDE SEQUENCE [LARGE SCALE GENOMIC DNA]</scope>
    <source>
        <strain evidence="13">PI 553951</strain>
    </source>
</reference>
<feature type="transmembrane region" description="Helical" evidence="11">
    <location>
        <begin position="456"/>
        <end position="479"/>
    </location>
</feature>
<evidence type="ECO:0000256" key="8">
    <source>
        <dbReference type="ARBA" id="ARBA00023136"/>
    </source>
</evidence>
<dbReference type="Proteomes" id="UP001457282">
    <property type="component" value="Unassembled WGS sequence"/>
</dbReference>
<keyword evidence="7 11" id="KW-1133">Transmembrane helix</keyword>
<evidence type="ECO:0000256" key="11">
    <source>
        <dbReference type="SAM" id="Phobius"/>
    </source>
</evidence>
<dbReference type="Pfam" id="PF01490">
    <property type="entry name" value="Aa_trans"/>
    <property type="match status" value="1"/>
</dbReference>
<evidence type="ECO:0000259" key="12">
    <source>
        <dbReference type="Pfam" id="PF01490"/>
    </source>
</evidence>
<feature type="transmembrane region" description="Helical" evidence="11">
    <location>
        <begin position="193"/>
        <end position="211"/>
    </location>
</feature>
<evidence type="ECO:0000256" key="2">
    <source>
        <dbReference type="ARBA" id="ARBA00005590"/>
    </source>
</evidence>
<comment type="similarity">
    <text evidence="2">Belongs to the amino acid/polyamine transporter 2 family. Amino acid/auxin permease (AAAP) (TC 2.A.18.1) subfamily.</text>
</comment>
<comment type="subcellular location">
    <subcellularLocation>
        <location evidence="1">Endomembrane system</location>
        <topology evidence="1">Multi-pass membrane protein</topology>
    </subcellularLocation>
</comment>
<keyword evidence="3" id="KW-0813">Transport</keyword>
<dbReference type="GO" id="GO:0006865">
    <property type="term" value="P:amino acid transport"/>
    <property type="evidence" value="ECO:0007669"/>
    <property type="project" value="UniProtKB-KW"/>
</dbReference>
<dbReference type="EMBL" id="JBEDUW010000002">
    <property type="protein sequence ID" value="KAK9944309.1"/>
    <property type="molecule type" value="Genomic_DNA"/>
</dbReference>
<evidence type="ECO:0000256" key="9">
    <source>
        <dbReference type="ARBA" id="ARBA00023294"/>
    </source>
</evidence>
<evidence type="ECO:0000256" key="4">
    <source>
        <dbReference type="ARBA" id="ARBA00022692"/>
    </source>
</evidence>
<feature type="transmembrane region" description="Helical" evidence="11">
    <location>
        <begin position="153"/>
        <end position="172"/>
    </location>
</feature>
<feature type="transmembrane region" description="Helical" evidence="11">
    <location>
        <begin position="425"/>
        <end position="444"/>
    </location>
</feature>
<evidence type="ECO:0000256" key="7">
    <source>
        <dbReference type="ARBA" id="ARBA00022989"/>
    </source>
</evidence>
<keyword evidence="5" id="KW-0769">Symport</keyword>
<proteinExistence type="inferred from homology"/>